<name>A0ABW2KSJ5_9PROT</name>
<evidence type="ECO:0000256" key="4">
    <source>
        <dbReference type="ARBA" id="ARBA00022989"/>
    </source>
</evidence>
<comment type="caution">
    <text evidence="8">The sequence shown here is derived from an EMBL/GenBank/DDBJ whole genome shotgun (WGS) entry which is preliminary data.</text>
</comment>
<keyword evidence="5 6" id="KW-0472">Membrane</keyword>
<dbReference type="EMBL" id="JBHTCM010000005">
    <property type="protein sequence ID" value="MFC7332439.1"/>
    <property type="molecule type" value="Genomic_DNA"/>
</dbReference>
<keyword evidence="2" id="KW-1003">Cell membrane</keyword>
<feature type="transmembrane region" description="Helical" evidence="6">
    <location>
        <begin position="336"/>
        <end position="362"/>
    </location>
</feature>
<evidence type="ECO:0000313" key="9">
    <source>
        <dbReference type="Proteomes" id="UP001596456"/>
    </source>
</evidence>
<gene>
    <name evidence="8" type="ORF">ACFQPS_04640</name>
</gene>
<proteinExistence type="predicted"/>
<keyword evidence="9" id="KW-1185">Reference proteome</keyword>
<dbReference type="PANTHER" id="PTHR30287">
    <property type="entry name" value="MEMBRANE COMPONENT OF PREDICTED ABC SUPERFAMILY METABOLITE UPTAKE TRANSPORTER"/>
    <property type="match status" value="1"/>
</dbReference>
<keyword evidence="4 6" id="KW-1133">Transmembrane helix</keyword>
<evidence type="ECO:0000256" key="3">
    <source>
        <dbReference type="ARBA" id="ARBA00022692"/>
    </source>
</evidence>
<evidence type="ECO:0000256" key="5">
    <source>
        <dbReference type="ARBA" id="ARBA00023136"/>
    </source>
</evidence>
<dbReference type="RefSeq" id="WP_377356844.1">
    <property type="nucleotide sequence ID" value="NZ_JBHTCM010000005.1"/>
</dbReference>
<feature type="domain" description="ABC3 transporter permease C-terminal" evidence="7">
    <location>
        <begin position="747"/>
        <end position="859"/>
    </location>
</feature>
<dbReference type="InterPro" id="IPR003838">
    <property type="entry name" value="ABC3_permease_C"/>
</dbReference>
<evidence type="ECO:0000256" key="1">
    <source>
        <dbReference type="ARBA" id="ARBA00004651"/>
    </source>
</evidence>
<evidence type="ECO:0000256" key="2">
    <source>
        <dbReference type="ARBA" id="ARBA00022475"/>
    </source>
</evidence>
<sequence>MTALTDGAVARPDAAAPGFWTQARLALTIARRELRGGLTGFRIFLACLTLGVGAIATVQSVSGGILDALRSDGRAILGGDVALRLLYREATPDQRAWLAERGTLLTSAEMRAMARDPQDAGRSALVELKSVGPAYPLYGTFEIADGALVQDRTDVQAALAERGGTWGALIEDTLAARLDLAPGDRVAVGEAVLEVRGLIAREPDRAGSGSFSLGPRLLVADGALAATDLVQPGSLITWSYLLRLPAGSDPAAFRTAVDDAFPAAGWRIRDFTDAAPQLARFIDRLTLFLTLVGLTALLVGGVGVGNAVRSYLESKTATIATLKCLGARGGLIFEAYLAQILALALLGTVLGLLLGAVAPVLAGRALAGLLPVTARIGVYPEALAVAAGFGLLTALAFSLWPLGRAREVPAAALFRDAVAPGGGRPRPLVLALLLATVAGLAGLAVGTADAKLFAAAFVAGSAATLGAFWAAGWLVTRVAARLGRPRRPVLRLALANIHRPGNPTGAVVLSLGLGLTVLVAIALIEGNFRRAVLETMPEGAPAFFFVDIQPDQLDDFSRTVLAVPGTADLNRVPQLRGRISTVNGRPAEEAVVNREHAWVLNGDRGVTYRAEAPADDKVLSGSWWPADYRGPAKLVIYKDIADAFGIGPGDRIAVNILGRDIEAEVAAVRDLDFRSMGINFTLVFSPGVLEAAPHTWLATVRAEPDAELAVQRAVTERYSNITAVRVRDALETVGSILTNIGMAVRVTAAVTLLAGTLVLAGAIAAGHRRRVYDAVVLKVLGATRGTVLRAFLLEYGLLGLITAAVASLLGSIVAWAVLTQVMELEFVLLPSAVATTALLCTGITLGLGFIGTWRALGQPAAPLLRNE</sequence>
<organism evidence="8 9">
    <name type="scientific">Rhodocista pekingensis</name>
    <dbReference type="NCBI Taxonomy" id="201185"/>
    <lineage>
        <taxon>Bacteria</taxon>
        <taxon>Pseudomonadati</taxon>
        <taxon>Pseudomonadota</taxon>
        <taxon>Alphaproteobacteria</taxon>
        <taxon>Rhodospirillales</taxon>
        <taxon>Azospirillaceae</taxon>
        <taxon>Rhodocista</taxon>
    </lineage>
</organism>
<reference evidence="9" key="1">
    <citation type="journal article" date="2019" name="Int. J. Syst. Evol. Microbiol.">
        <title>The Global Catalogue of Microorganisms (GCM) 10K type strain sequencing project: providing services to taxonomists for standard genome sequencing and annotation.</title>
        <authorList>
            <consortium name="The Broad Institute Genomics Platform"/>
            <consortium name="The Broad Institute Genome Sequencing Center for Infectious Disease"/>
            <person name="Wu L."/>
            <person name="Ma J."/>
        </authorList>
    </citation>
    <scope>NUCLEOTIDE SEQUENCE [LARGE SCALE GENOMIC DNA]</scope>
    <source>
        <strain evidence="9">CGMCC 1.16275</strain>
    </source>
</reference>
<evidence type="ECO:0000256" key="6">
    <source>
        <dbReference type="SAM" id="Phobius"/>
    </source>
</evidence>
<feature type="transmembrane region" description="Helical" evidence="6">
    <location>
        <begin position="428"/>
        <end position="446"/>
    </location>
</feature>
<feature type="transmembrane region" description="Helical" evidence="6">
    <location>
        <begin position="742"/>
        <end position="766"/>
    </location>
</feature>
<comment type="subcellular location">
    <subcellularLocation>
        <location evidence="1">Cell membrane</location>
        <topology evidence="1">Multi-pass membrane protein</topology>
    </subcellularLocation>
</comment>
<feature type="transmembrane region" description="Helical" evidence="6">
    <location>
        <begin position="501"/>
        <end position="524"/>
    </location>
</feature>
<feature type="transmembrane region" description="Helical" evidence="6">
    <location>
        <begin position="787"/>
        <end position="815"/>
    </location>
</feature>
<feature type="transmembrane region" description="Helical" evidence="6">
    <location>
        <begin position="285"/>
        <end position="308"/>
    </location>
</feature>
<dbReference type="Pfam" id="PF02687">
    <property type="entry name" value="FtsX"/>
    <property type="match status" value="2"/>
</dbReference>
<keyword evidence="3 6" id="KW-0812">Transmembrane</keyword>
<dbReference type="InterPro" id="IPR038766">
    <property type="entry name" value="Membrane_comp_ABC_pdt"/>
</dbReference>
<dbReference type="PANTHER" id="PTHR30287:SF1">
    <property type="entry name" value="INNER MEMBRANE PROTEIN"/>
    <property type="match status" value="1"/>
</dbReference>
<feature type="domain" description="ABC3 transporter permease C-terminal" evidence="7">
    <location>
        <begin position="292"/>
        <end position="407"/>
    </location>
</feature>
<accession>A0ABW2KSJ5</accession>
<protein>
    <submittedName>
        <fullName evidence="8">ABC transporter permease</fullName>
    </submittedName>
</protein>
<dbReference type="Proteomes" id="UP001596456">
    <property type="component" value="Unassembled WGS sequence"/>
</dbReference>
<evidence type="ECO:0000313" key="8">
    <source>
        <dbReference type="EMBL" id="MFC7332439.1"/>
    </source>
</evidence>
<feature type="transmembrane region" description="Helical" evidence="6">
    <location>
        <begin position="382"/>
        <end position="402"/>
    </location>
</feature>
<feature type="transmembrane region" description="Helical" evidence="6">
    <location>
        <begin position="452"/>
        <end position="480"/>
    </location>
</feature>
<evidence type="ECO:0000259" key="7">
    <source>
        <dbReference type="Pfam" id="PF02687"/>
    </source>
</evidence>
<feature type="transmembrane region" description="Helical" evidence="6">
    <location>
        <begin position="827"/>
        <end position="850"/>
    </location>
</feature>